<evidence type="ECO:0000313" key="1">
    <source>
        <dbReference type="EMBL" id="GFS39328.1"/>
    </source>
</evidence>
<gene>
    <name evidence="1" type="ORF">TNIN_434511</name>
</gene>
<name>A0A8X6IBP3_9ARAC</name>
<sequence length="80" mass="9435">MTDDKLATERLECLKTFERKKGHWTKSSVASLTNRNDDLLPYLFIPHIKMFEKERGLLQNKWKSWSKKKSAVEASRPNLN</sequence>
<dbReference type="Proteomes" id="UP000886998">
    <property type="component" value="Unassembled WGS sequence"/>
</dbReference>
<reference evidence="1" key="1">
    <citation type="submission" date="2020-08" db="EMBL/GenBank/DDBJ databases">
        <title>Multicomponent nature underlies the extraordinary mechanical properties of spider dragline silk.</title>
        <authorList>
            <person name="Kono N."/>
            <person name="Nakamura H."/>
            <person name="Mori M."/>
            <person name="Yoshida Y."/>
            <person name="Ohtoshi R."/>
            <person name="Malay A.D."/>
            <person name="Moran D.A.P."/>
            <person name="Tomita M."/>
            <person name="Numata K."/>
            <person name="Arakawa K."/>
        </authorList>
    </citation>
    <scope>NUCLEOTIDE SEQUENCE</scope>
</reference>
<accession>A0A8X6IBP3</accession>
<dbReference type="AlphaFoldDB" id="A0A8X6IBP3"/>
<proteinExistence type="predicted"/>
<dbReference type="EMBL" id="BMAV01025190">
    <property type="protein sequence ID" value="GFS39328.1"/>
    <property type="molecule type" value="Genomic_DNA"/>
</dbReference>
<protein>
    <submittedName>
        <fullName evidence="1">Uncharacterized protein</fullName>
    </submittedName>
</protein>
<evidence type="ECO:0000313" key="2">
    <source>
        <dbReference type="Proteomes" id="UP000886998"/>
    </source>
</evidence>
<organism evidence="1 2">
    <name type="scientific">Trichonephila inaurata madagascariensis</name>
    <dbReference type="NCBI Taxonomy" id="2747483"/>
    <lineage>
        <taxon>Eukaryota</taxon>
        <taxon>Metazoa</taxon>
        <taxon>Ecdysozoa</taxon>
        <taxon>Arthropoda</taxon>
        <taxon>Chelicerata</taxon>
        <taxon>Arachnida</taxon>
        <taxon>Araneae</taxon>
        <taxon>Araneomorphae</taxon>
        <taxon>Entelegynae</taxon>
        <taxon>Araneoidea</taxon>
        <taxon>Nephilidae</taxon>
        <taxon>Trichonephila</taxon>
        <taxon>Trichonephila inaurata</taxon>
    </lineage>
</organism>
<keyword evidence="2" id="KW-1185">Reference proteome</keyword>
<comment type="caution">
    <text evidence="1">The sequence shown here is derived from an EMBL/GenBank/DDBJ whole genome shotgun (WGS) entry which is preliminary data.</text>
</comment>